<dbReference type="EMBL" id="PPPD01000001">
    <property type="protein sequence ID" value="PNY81469.1"/>
    <property type="molecule type" value="Genomic_DNA"/>
</dbReference>
<evidence type="ECO:0000256" key="1">
    <source>
        <dbReference type="SAM" id="MobiDB-lite"/>
    </source>
</evidence>
<comment type="caution">
    <text evidence="2">The sequence shown here is derived from an EMBL/GenBank/DDBJ whole genome shotgun (WGS) entry which is preliminary data.</text>
</comment>
<proteinExistence type="predicted"/>
<evidence type="ECO:0000313" key="2">
    <source>
        <dbReference type="EMBL" id="PNY81469.1"/>
    </source>
</evidence>
<protein>
    <submittedName>
        <fullName evidence="2">DNA repair protein</fullName>
    </submittedName>
</protein>
<reference evidence="2 3" key="1">
    <citation type="submission" date="2018-01" db="EMBL/GenBank/DDBJ databases">
        <title>Deinococcus koreensis sp. nov., a radiation-resistant bacterium isolated from river water.</title>
        <authorList>
            <person name="Choi A."/>
        </authorList>
    </citation>
    <scope>NUCLEOTIDE SEQUENCE [LARGE SCALE GENOMIC DNA]</scope>
    <source>
        <strain evidence="2 3">SJW1-2</strain>
    </source>
</reference>
<keyword evidence="3" id="KW-1185">Reference proteome</keyword>
<feature type="region of interest" description="Disordered" evidence="1">
    <location>
        <begin position="1"/>
        <end position="20"/>
    </location>
</feature>
<accession>A0A2K3UY63</accession>
<organism evidence="2 3">
    <name type="scientific">Deinococcus koreensis</name>
    <dbReference type="NCBI Taxonomy" id="2054903"/>
    <lineage>
        <taxon>Bacteria</taxon>
        <taxon>Thermotogati</taxon>
        <taxon>Deinococcota</taxon>
        <taxon>Deinococci</taxon>
        <taxon>Deinococcales</taxon>
        <taxon>Deinococcaceae</taxon>
        <taxon>Deinococcus</taxon>
    </lineage>
</organism>
<gene>
    <name evidence="2" type="ORF">CVO96_08805</name>
</gene>
<dbReference type="OrthoDB" id="62065at2"/>
<evidence type="ECO:0000313" key="3">
    <source>
        <dbReference type="Proteomes" id="UP000236379"/>
    </source>
</evidence>
<sequence length="296" mass="31634">MARVKTKDAAGTQPAPPSPHAHLDAFDALMATAAVDSQIRALAESGADTQTLNAALTEAFVQAQRRWGLGLHHLRHAAELTVRGEQPDIALLTDGQLTAHVSEGSAAIAAAYAPMQALDERGLSLWGALPDGHRVPADVPFTHLKALIEDARDFETHWLSGRGGTFSRVWRSGETLFVEVARPASPQAALSDAAWDVITGIKDRTFQRELMSRSEEVGLLGALLAARHAGAGANLARLPEAHFTVQAAVQTLEGTDGRSAEGYRAQIRNALAELEDYQSGATRQLAQVLKHGLRSQ</sequence>
<dbReference type="Proteomes" id="UP000236379">
    <property type="component" value="Unassembled WGS sequence"/>
</dbReference>
<name>A0A2K3UY63_9DEIO</name>
<dbReference type="RefSeq" id="WP_103311912.1">
    <property type="nucleotide sequence ID" value="NZ_PPPD01000001.1"/>
</dbReference>
<dbReference type="AlphaFoldDB" id="A0A2K3UY63"/>